<proteinExistence type="predicted"/>
<dbReference type="PANTHER" id="PTHR42924:SF3">
    <property type="entry name" value="POLYMERASE_HISTIDINOL PHOSPHATASE N-TERMINAL DOMAIN-CONTAINING PROTEIN"/>
    <property type="match status" value="1"/>
</dbReference>
<comment type="caution">
    <text evidence="2">The sequence shown here is derived from an EMBL/GenBank/DDBJ whole genome shotgun (WGS) entry which is preliminary data.</text>
</comment>
<dbReference type="AlphaFoldDB" id="W4QH32"/>
<name>W4QH32_9BACI</name>
<organism evidence="2 3">
    <name type="scientific">Halalkalibacter hemicellulosilyticusJCM 9152</name>
    <dbReference type="NCBI Taxonomy" id="1236971"/>
    <lineage>
        <taxon>Bacteria</taxon>
        <taxon>Bacillati</taxon>
        <taxon>Bacillota</taxon>
        <taxon>Bacilli</taxon>
        <taxon>Bacillales</taxon>
        <taxon>Bacillaceae</taxon>
        <taxon>Halalkalibacter</taxon>
    </lineage>
</organism>
<accession>W4QH32</accession>
<dbReference type="PANTHER" id="PTHR42924">
    <property type="entry name" value="EXONUCLEASE"/>
    <property type="match status" value="1"/>
</dbReference>
<dbReference type="Gene3D" id="1.10.150.650">
    <property type="match status" value="1"/>
</dbReference>
<dbReference type="InterPro" id="IPR003141">
    <property type="entry name" value="Pol/His_phosphatase_N"/>
</dbReference>
<dbReference type="EMBL" id="BAUU01000019">
    <property type="protein sequence ID" value="GAE31396.1"/>
    <property type="molecule type" value="Genomic_DNA"/>
</dbReference>
<dbReference type="InterPro" id="IPR016195">
    <property type="entry name" value="Pol/histidinol_Pase-like"/>
</dbReference>
<dbReference type="SUPFAM" id="SSF89550">
    <property type="entry name" value="PHP domain-like"/>
    <property type="match status" value="1"/>
</dbReference>
<evidence type="ECO:0000313" key="2">
    <source>
        <dbReference type="EMBL" id="GAE31396.1"/>
    </source>
</evidence>
<dbReference type="STRING" id="1236971.JCM9152_2863"/>
<feature type="domain" description="Polymerase/histidinol phosphatase N-terminal" evidence="1">
    <location>
        <begin position="9"/>
        <end position="74"/>
    </location>
</feature>
<dbReference type="Gene3D" id="3.20.20.140">
    <property type="entry name" value="Metal-dependent hydrolases"/>
    <property type="match status" value="1"/>
</dbReference>
<evidence type="ECO:0000313" key="3">
    <source>
        <dbReference type="Proteomes" id="UP000018895"/>
    </source>
</evidence>
<dbReference type="GO" id="GO:0035312">
    <property type="term" value="F:5'-3' DNA exonuclease activity"/>
    <property type="evidence" value="ECO:0007669"/>
    <property type="project" value="TreeGrafter"/>
</dbReference>
<keyword evidence="3" id="KW-1185">Reference proteome</keyword>
<dbReference type="InterPro" id="IPR004013">
    <property type="entry name" value="PHP_dom"/>
</dbReference>
<protein>
    <submittedName>
        <fullName evidence="2">Metal-dependent phosphoesterases</fullName>
    </submittedName>
</protein>
<reference evidence="2" key="1">
    <citation type="journal article" date="2014" name="Genome Announc.">
        <title>Draft Genome Sequences of Three Alkaliphilic Bacillus Strains, Bacillus wakoensis JCM 9140T, Bacillus akibai JCM 9157T, and Bacillus hemicellulosilyticus JCM 9152T.</title>
        <authorList>
            <person name="Yuki M."/>
            <person name="Oshima K."/>
            <person name="Suda W."/>
            <person name="Oshida Y."/>
            <person name="Kitamura K."/>
            <person name="Iida T."/>
            <person name="Hattori M."/>
            <person name="Ohkuma M."/>
        </authorList>
    </citation>
    <scope>NUCLEOTIDE SEQUENCE [LARGE SCALE GENOMIC DNA]</scope>
    <source>
        <strain evidence="2">JCM 9152</strain>
    </source>
</reference>
<evidence type="ECO:0000259" key="1">
    <source>
        <dbReference type="SMART" id="SM00481"/>
    </source>
</evidence>
<sequence length="282" mass="31899">MEGCDWLRIDLHMHSTHSDGEMDPKEIVDEALRLGLSVISITDHDEISGYFEAKDVAASRGLQLLPGIEINTDGAQGELHILGYGFEPHHPSMMKYVEWRKEERRKWSKKIVAQLQNLGYPINWEDCWQRAGGQVIVRTHIADELVAKGFFSSSKQAYDQLLKKGGQAFVSRSGLSAEAAIGLIHECGGKSFLAHPGLYDWSYSFEALLEAGLDGIEVYYSKHEHREREDWLKRAATHQLLVSVGSDFHGYDSRSPHPIGSVDYDTKQLEWIFGQREGEVEK</sequence>
<dbReference type="InterPro" id="IPR052018">
    <property type="entry name" value="PHP_domain"/>
</dbReference>
<dbReference type="SMART" id="SM00481">
    <property type="entry name" value="POLIIIAc"/>
    <property type="match status" value="1"/>
</dbReference>
<dbReference type="GO" id="GO:0004534">
    <property type="term" value="F:5'-3' RNA exonuclease activity"/>
    <property type="evidence" value="ECO:0007669"/>
    <property type="project" value="TreeGrafter"/>
</dbReference>
<dbReference type="Pfam" id="PF02811">
    <property type="entry name" value="PHP"/>
    <property type="match status" value="1"/>
</dbReference>
<dbReference type="Proteomes" id="UP000018895">
    <property type="component" value="Unassembled WGS sequence"/>
</dbReference>
<gene>
    <name evidence="2" type="ORF">JCM9152_2863</name>
</gene>
<dbReference type="CDD" id="cd07438">
    <property type="entry name" value="PHP_HisPPase_AMP"/>
    <property type="match status" value="1"/>
</dbReference>